<dbReference type="AlphaFoldDB" id="A0A1A8YSB2"/>
<accession>A0A1A8YSB2</accession>
<gene>
    <name evidence="1" type="ORF">POVWA2_019760</name>
</gene>
<proteinExistence type="predicted"/>
<evidence type="ECO:0000313" key="1">
    <source>
        <dbReference type="EMBL" id="SBT34426.1"/>
    </source>
</evidence>
<dbReference type="EMBL" id="FLRE01000077">
    <property type="protein sequence ID" value="SBT34426.1"/>
    <property type="molecule type" value="Genomic_DNA"/>
</dbReference>
<sequence length="73" mass="8288">MHRRVLTCTDTLFIRGCLAHPSVLTHCRGATGVIDNVVHARNKHCPKQRKHILLFVERKQGNCGGKAKHKTEY</sequence>
<reference evidence="2" key="1">
    <citation type="submission" date="2016-05" db="EMBL/GenBank/DDBJ databases">
        <authorList>
            <person name="Naeem Raeece"/>
        </authorList>
    </citation>
    <scope>NUCLEOTIDE SEQUENCE [LARGE SCALE GENOMIC DNA]</scope>
</reference>
<dbReference type="Proteomes" id="UP000078550">
    <property type="component" value="Unassembled WGS sequence"/>
</dbReference>
<name>A0A1A8YSB2_PLAOA</name>
<evidence type="ECO:0000313" key="2">
    <source>
        <dbReference type="Proteomes" id="UP000078550"/>
    </source>
</evidence>
<protein>
    <submittedName>
        <fullName evidence="1">Uncharacterized protein</fullName>
    </submittedName>
</protein>
<organism evidence="1 2">
    <name type="scientific">Plasmodium ovale wallikeri</name>
    <dbReference type="NCBI Taxonomy" id="864142"/>
    <lineage>
        <taxon>Eukaryota</taxon>
        <taxon>Sar</taxon>
        <taxon>Alveolata</taxon>
        <taxon>Apicomplexa</taxon>
        <taxon>Aconoidasida</taxon>
        <taxon>Haemosporida</taxon>
        <taxon>Plasmodiidae</taxon>
        <taxon>Plasmodium</taxon>
        <taxon>Plasmodium (Plasmodium)</taxon>
    </lineage>
</organism>